<evidence type="ECO:0000256" key="1">
    <source>
        <dbReference type="SAM" id="SignalP"/>
    </source>
</evidence>
<evidence type="ECO:0000259" key="2">
    <source>
        <dbReference type="Pfam" id="PF03544"/>
    </source>
</evidence>
<feature type="chain" id="PRO_5045890140" evidence="1">
    <location>
        <begin position="19"/>
        <end position="142"/>
    </location>
</feature>
<keyword evidence="4" id="KW-1185">Reference proteome</keyword>
<gene>
    <name evidence="3" type="ORF">ACFQ2C_07675</name>
</gene>
<proteinExistence type="predicted"/>
<feature type="domain" description="TonB C-terminal" evidence="2">
    <location>
        <begin position="75"/>
        <end position="135"/>
    </location>
</feature>
<organism evidence="3 4">
    <name type="scientific">Sphingobacterium daejeonense</name>
    <dbReference type="NCBI Taxonomy" id="371142"/>
    <lineage>
        <taxon>Bacteria</taxon>
        <taxon>Pseudomonadati</taxon>
        <taxon>Bacteroidota</taxon>
        <taxon>Sphingobacteriia</taxon>
        <taxon>Sphingobacteriales</taxon>
        <taxon>Sphingobacteriaceae</taxon>
        <taxon>Sphingobacterium</taxon>
    </lineage>
</organism>
<dbReference type="InterPro" id="IPR037682">
    <property type="entry name" value="TonB_C"/>
</dbReference>
<comment type="caution">
    <text evidence="3">The sequence shown here is derived from an EMBL/GenBank/DDBJ whole genome shotgun (WGS) entry which is preliminary data.</text>
</comment>
<name>A0ABW3RJQ7_9SPHI</name>
<dbReference type="Proteomes" id="UP001597205">
    <property type="component" value="Unassembled WGS sequence"/>
</dbReference>
<feature type="signal peptide" evidence="1">
    <location>
        <begin position="1"/>
        <end position="18"/>
    </location>
</feature>
<reference evidence="4" key="1">
    <citation type="journal article" date="2019" name="Int. J. Syst. Evol. Microbiol.">
        <title>The Global Catalogue of Microorganisms (GCM) 10K type strain sequencing project: providing services to taxonomists for standard genome sequencing and annotation.</title>
        <authorList>
            <consortium name="The Broad Institute Genomics Platform"/>
            <consortium name="The Broad Institute Genome Sequencing Center for Infectious Disease"/>
            <person name="Wu L."/>
            <person name="Ma J."/>
        </authorList>
    </citation>
    <scope>NUCLEOTIDE SEQUENCE [LARGE SCALE GENOMIC DNA]</scope>
    <source>
        <strain evidence="4">CCUG 52468</strain>
    </source>
</reference>
<dbReference type="EMBL" id="JBHTKY010000008">
    <property type="protein sequence ID" value="MFD1165480.1"/>
    <property type="molecule type" value="Genomic_DNA"/>
</dbReference>
<dbReference type="RefSeq" id="WP_380895536.1">
    <property type="nucleotide sequence ID" value="NZ_JBHTKY010000008.1"/>
</dbReference>
<keyword evidence="1" id="KW-0732">Signal</keyword>
<protein>
    <submittedName>
        <fullName evidence="3">Energy transducer TonB</fullName>
    </submittedName>
</protein>
<dbReference type="Pfam" id="PF03544">
    <property type="entry name" value="TonB_C"/>
    <property type="match status" value="1"/>
</dbReference>
<dbReference type="Gene3D" id="3.30.1150.10">
    <property type="match status" value="1"/>
</dbReference>
<accession>A0ABW3RJQ7</accession>
<sequence length="142" mass="16217">MRFLIIILLLFISSFGLAQSKSNVDTTIVRDVDVVPQFRGGQAAWQSFLQKTIDIRNAIEDMDSTQYVDFGLRQTAILEFTVCEDGEVCEIDILNESKISPAFAEEAIRVMKRSPKWKPAMKNNKAVRTRFRQPITAILDQF</sequence>
<evidence type="ECO:0000313" key="3">
    <source>
        <dbReference type="EMBL" id="MFD1165480.1"/>
    </source>
</evidence>
<evidence type="ECO:0000313" key="4">
    <source>
        <dbReference type="Proteomes" id="UP001597205"/>
    </source>
</evidence>
<dbReference type="SUPFAM" id="SSF74653">
    <property type="entry name" value="TolA/TonB C-terminal domain"/>
    <property type="match status" value="1"/>
</dbReference>